<keyword evidence="6 7" id="KW-0472">Membrane</keyword>
<evidence type="ECO:0000313" key="10">
    <source>
        <dbReference type="Proteomes" id="UP000184386"/>
    </source>
</evidence>
<evidence type="ECO:0000256" key="4">
    <source>
        <dbReference type="ARBA" id="ARBA00022692"/>
    </source>
</evidence>
<dbReference type="GO" id="GO:0005886">
    <property type="term" value="C:plasma membrane"/>
    <property type="evidence" value="ECO:0007669"/>
    <property type="project" value="UniProtKB-SubCell"/>
</dbReference>
<evidence type="ECO:0000256" key="5">
    <source>
        <dbReference type="ARBA" id="ARBA00022989"/>
    </source>
</evidence>
<dbReference type="Gene3D" id="1.10.3720.10">
    <property type="entry name" value="MetI-like"/>
    <property type="match status" value="1"/>
</dbReference>
<comment type="similarity">
    <text evidence="7">Belongs to the binding-protein-dependent transport system permease family.</text>
</comment>
<proteinExistence type="inferred from homology"/>
<dbReference type="Pfam" id="PF00528">
    <property type="entry name" value="BPD_transp_1"/>
    <property type="match status" value="1"/>
</dbReference>
<accession>A0A1M6YRN6</accession>
<dbReference type="InterPro" id="IPR050809">
    <property type="entry name" value="UgpAE/MalFG_permease"/>
</dbReference>
<feature type="transmembrane region" description="Helical" evidence="7">
    <location>
        <begin position="99"/>
        <end position="120"/>
    </location>
</feature>
<feature type="transmembrane region" description="Helical" evidence="7">
    <location>
        <begin position="186"/>
        <end position="207"/>
    </location>
</feature>
<dbReference type="InterPro" id="IPR000515">
    <property type="entry name" value="MetI-like"/>
</dbReference>
<evidence type="ECO:0000256" key="1">
    <source>
        <dbReference type="ARBA" id="ARBA00004651"/>
    </source>
</evidence>
<dbReference type="PANTHER" id="PTHR43227">
    <property type="entry name" value="BLL4140 PROTEIN"/>
    <property type="match status" value="1"/>
</dbReference>
<comment type="subcellular location">
    <subcellularLocation>
        <location evidence="1 7">Cell membrane</location>
        <topology evidence="1 7">Multi-pass membrane protein</topology>
    </subcellularLocation>
</comment>
<keyword evidence="2 7" id="KW-0813">Transport</keyword>
<dbReference type="InterPro" id="IPR035906">
    <property type="entry name" value="MetI-like_sf"/>
</dbReference>
<dbReference type="SUPFAM" id="SSF161098">
    <property type="entry name" value="MetI-like"/>
    <property type="match status" value="1"/>
</dbReference>
<keyword evidence="3" id="KW-1003">Cell membrane</keyword>
<protein>
    <submittedName>
        <fullName evidence="9">Carbohydrate ABC transporter membrane protein 1, CUT1 family</fullName>
    </submittedName>
</protein>
<dbReference type="PANTHER" id="PTHR43227:SF11">
    <property type="entry name" value="BLL4140 PROTEIN"/>
    <property type="match status" value="1"/>
</dbReference>
<dbReference type="AlphaFoldDB" id="A0A1M6YRN6"/>
<keyword evidence="4 7" id="KW-0812">Transmembrane</keyword>
<evidence type="ECO:0000313" key="9">
    <source>
        <dbReference type="EMBL" id="SHL20810.1"/>
    </source>
</evidence>
<feature type="transmembrane region" description="Helical" evidence="7">
    <location>
        <begin position="35"/>
        <end position="62"/>
    </location>
</feature>
<feature type="transmembrane region" description="Helical" evidence="7">
    <location>
        <begin position="141"/>
        <end position="166"/>
    </location>
</feature>
<dbReference type="GO" id="GO:0055085">
    <property type="term" value="P:transmembrane transport"/>
    <property type="evidence" value="ECO:0007669"/>
    <property type="project" value="InterPro"/>
</dbReference>
<evidence type="ECO:0000256" key="7">
    <source>
        <dbReference type="RuleBase" id="RU363032"/>
    </source>
</evidence>
<evidence type="ECO:0000256" key="6">
    <source>
        <dbReference type="ARBA" id="ARBA00023136"/>
    </source>
</evidence>
<keyword evidence="10" id="KW-1185">Reference proteome</keyword>
<evidence type="ECO:0000256" key="2">
    <source>
        <dbReference type="ARBA" id="ARBA00022448"/>
    </source>
</evidence>
<dbReference type="Proteomes" id="UP000184386">
    <property type="component" value="Unassembled WGS sequence"/>
</dbReference>
<gene>
    <name evidence="9" type="ORF">SAMN02745136_04368</name>
</gene>
<dbReference type="STRING" id="1121322.SAMN02745136_04368"/>
<dbReference type="CDD" id="cd06261">
    <property type="entry name" value="TM_PBP2"/>
    <property type="match status" value="1"/>
</dbReference>
<dbReference type="PROSITE" id="PS50928">
    <property type="entry name" value="ABC_TM1"/>
    <property type="match status" value="1"/>
</dbReference>
<evidence type="ECO:0000259" key="8">
    <source>
        <dbReference type="PROSITE" id="PS50928"/>
    </source>
</evidence>
<sequence>MGMFKKTADSVPITSQISITSKNRSLWNYILRKRYLYLMLIPASIYFLIFNYAPMYGILIAFKDFSFKKGIWGSDWIGLENFRYMFQLDNFYSVFTNSILLSLLRILFTFPIPILLALLLNDIKSSKYQKVMQTLFYLPHFVSWVVIGGILINFLSPVSGIINILIQSFGGEPIFFLAEDKYFKPIVILTSIWKDSGWGTIIYLAAITGISSDLYEAARIDGANKLKCLRYITLPCIKSTVVIMLILRLGSIMNNGFEQIFILQNSKNLGVSEVFETYTYRLGLLGGRYSFATTVGLFTSVIGIIFLLASNKIAGKMGEEGIW</sequence>
<organism evidence="9 10">
    <name type="scientific">Anaerocolumna jejuensis DSM 15929</name>
    <dbReference type="NCBI Taxonomy" id="1121322"/>
    <lineage>
        <taxon>Bacteria</taxon>
        <taxon>Bacillati</taxon>
        <taxon>Bacillota</taxon>
        <taxon>Clostridia</taxon>
        <taxon>Lachnospirales</taxon>
        <taxon>Lachnospiraceae</taxon>
        <taxon>Anaerocolumna</taxon>
    </lineage>
</organism>
<evidence type="ECO:0000256" key="3">
    <source>
        <dbReference type="ARBA" id="ARBA00022475"/>
    </source>
</evidence>
<feature type="domain" description="ABC transmembrane type-1" evidence="8">
    <location>
        <begin position="95"/>
        <end position="310"/>
    </location>
</feature>
<reference evidence="9 10" key="1">
    <citation type="submission" date="2016-11" db="EMBL/GenBank/DDBJ databases">
        <authorList>
            <person name="Jaros S."/>
            <person name="Januszkiewicz K."/>
            <person name="Wedrychowicz H."/>
        </authorList>
    </citation>
    <scope>NUCLEOTIDE SEQUENCE [LARGE SCALE GENOMIC DNA]</scope>
    <source>
        <strain evidence="9 10">DSM 15929</strain>
    </source>
</reference>
<keyword evidence="5 7" id="KW-1133">Transmembrane helix</keyword>
<feature type="transmembrane region" description="Helical" evidence="7">
    <location>
        <begin position="228"/>
        <end position="247"/>
    </location>
</feature>
<name>A0A1M6YRN6_9FIRM</name>
<dbReference type="EMBL" id="FRAC01000026">
    <property type="protein sequence ID" value="SHL20810.1"/>
    <property type="molecule type" value="Genomic_DNA"/>
</dbReference>
<feature type="transmembrane region" description="Helical" evidence="7">
    <location>
        <begin position="289"/>
        <end position="309"/>
    </location>
</feature>